<proteinExistence type="predicted"/>
<name>A0A9D4E9Z0_DREPO</name>
<keyword evidence="2" id="KW-1185">Reference proteome</keyword>
<reference evidence="1" key="1">
    <citation type="journal article" date="2019" name="bioRxiv">
        <title>The Genome of the Zebra Mussel, Dreissena polymorpha: A Resource for Invasive Species Research.</title>
        <authorList>
            <person name="McCartney M.A."/>
            <person name="Auch B."/>
            <person name="Kono T."/>
            <person name="Mallez S."/>
            <person name="Zhang Y."/>
            <person name="Obille A."/>
            <person name="Becker A."/>
            <person name="Abrahante J.E."/>
            <person name="Garbe J."/>
            <person name="Badalamenti J.P."/>
            <person name="Herman A."/>
            <person name="Mangelson H."/>
            <person name="Liachko I."/>
            <person name="Sullivan S."/>
            <person name="Sone E.D."/>
            <person name="Koren S."/>
            <person name="Silverstein K.A.T."/>
            <person name="Beckman K.B."/>
            <person name="Gohl D.M."/>
        </authorList>
    </citation>
    <scope>NUCLEOTIDE SEQUENCE</scope>
    <source>
        <strain evidence="1">Duluth1</strain>
        <tissue evidence="1">Whole animal</tissue>
    </source>
</reference>
<dbReference type="EMBL" id="JAIWYP010000009">
    <property type="protein sequence ID" value="KAH3774540.1"/>
    <property type="molecule type" value="Genomic_DNA"/>
</dbReference>
<gene>
    <name evidence="1" type="ORF">DPMN_175922</name>
</gene>
<dbReference type="AlphaFoldDB" id="A0A9D4E9Z0"/>
<reference evidence="1" key="2">
    <citation type="submission" date="2020-11" db="EMBL/GenBank/DDBJ databases">
        <authorList>
            <person name="McCartney M.A."/>
            <person name="Auch B."/>
            <person name="Kono T."/>
            <person name="Mallez S."/>
            <person name="Becker A."/>
            <person name="Gohl D.M."/>
            <person name="Silverstein K.A.T."/>
            <person name="Koren S."/>
            <person name="Bechman K.B."/>
            <person name="Herman A."/>
            <person name="Abrahante J.E."/>
            <person name="Garbe J."/>
        </authorList>
    </citation>
    <scope>NUCLEOTIDE SEQUENCE</scope>
    <source>
        <strain evidence="1">Duluth1</strain>
        <tissue evidence="1">Whole animal</tissue>
    </source>
</reference>
<dbReference type="Proteomes" id="UP000828390">
    <property type="component" value="Unassembled WGS sequence"/>
</dbReference>
<protein>
    <submittedName>
        <fullName evidence="1">Uncharacterized protein</fullName>
    </submittedName>
</protein>
<comment type="caution">
    <text evidence="1">The sequence shown here is derived from an EMBL/GenBank/DDBJ whole genome shotgun (WGS) entry which is preliminary data.</text>
</comment>
<organism evidence="1 2">
    <name type="scientific">Dreissena polymorpha</name>
    <name type="common">Zebra mussel</name>
    <name type="synonym">Mytilus polymorpha</name>
    <dbReference type="NCBI Taxonomy" id="45954"/>
    <lineage>
        <taxon>Eukaryota</taxon>
        <taxon>Metazoa</taxon>
        <taxon>Spiralia</taxon>
        <taxon>Lophotrochozoa</taxon>
        <taxon>Mollusca</taxon>
        <taxon>Bivalvia</taxon>
        <taxon>Autobranchia</taxon>
        <taxon>Heteroconchia</taxon>
        <taxon>Euheterodonta</taxon>
        <taxon>Imparidentia</taxon>
        <taxon>Neoheterodontei</taxon>
        <taxon>Myida</taxon>
        <taxon>Dreissenoidea</taxon>
        <taxon>Dreissenidae</taxon>
        <taxon>Dreissena</taxon>
    </lineage>
</organism>
<sequence length="102" mass="11386">MWVSAEFLDDFLNKNIPVVVDLIPVNLIMHNPEMLSSDMVDLSHVLTRLSMLNDRSTVQVVGAGLIIRSSPTARPETNPFFDLVNKILLILFDGFLLVPVVP</sequence>
<evidence type="ECO:0000313" key="2">
    <source>
        <dbReference type="Proteomes" id="UP000828390"/>
    </source>
</evidence>
<evidence type="ECO:0000313" key="1">
    <source>
        <dbReference type="EMBL" id="KAH3774540.1"/>
    </source>
</evidence>
<accession>A0A9D4E9Z0</accession>